<keyword evidence="3" id="KW-1185">Reference proteome</keyword>
<gene>
    <name evidence="2" type="ORF">LAESUDRAFT_714273</name>
</gene>
<dbReference type="InParanoid" id="A0A165E9P8"/>
<dbReference type="GeneID" id="63824086"/>
<evidence type="ECO:0000313" key="2">
    <source>
        <dbReference type="EMBL" id="KZT06543.1"/>
    </source>
</evidence>
<dbReference type="Proteomes" id="UP000076871">
    <property type="component" value="Unassembled WGS sequence"/>
</dbReference>
<evidence type="ECO:0000256" key="1">
    <source>
        <dbReference type="SAM" id="MobiDB-lite"/>
    </source>
</evidence>
<proteinExistence type="predicted"/>
<dbReference type="RefSeq" id="XP_040764283.1">
    <property type="nucleotide sequence ID" value="XM_040907057.1"/>
</dbReference>
<feature type="region of interest" description="Disordered" evidence="1">
    <location>
        <begin position="101"/>
        <end position="185"/>
    </location>
</feature>
<reference evidence="2 3" key="1">
    <citation type="journal article" date="2016" name="Mol. Biol. Evol.">
        <title>Comparative Genomics of Early-Diverging Mushroom-Forming Fungi Provides Insights into the Origins of Lignocellulose Decay Capabilities.</title>
        <authorList>
            <person name="Nagy L.G."/>
            <person name="Riley R."/>
            <person name="Tritt A."/>
            <person name="Adam C."/>
            <person name="Daum C."/>
            <person name="Floudas D."/>
            <person name="Sun H."/>
            <person name="Yadav J.S."/>
            <person name="Pangilinan J."/>
            <person name="Larsson K.H."/>
            <person name="Matsuura K."/>
            <person name="Barry K."/>
            <person name="Labutti K."/>
            <person name="Kuo R."/>
            <person name="Ohm R.A."/>
            <person name="Bhattacharya S.S."/>
            <person name="Shirouzu T."/>
            <person name="Yoshinaga Y."/>
            <person name="Martin F.M."/>
            <person name="Grigoriev I.V."/>
            <person name="Hibbett D.S."/>
        </authorList>
    </citation>
    <scope>NUCLEOTIDE SEQUENCE [LARGE SCALE GENOMIC DNA]</scope>
    <source>
        <strain evidence="2 3">93-53</strain>
    </source>
</reference>
<feature type="compositionally biased region" description="Basic residues" evidence="1">
    <location>
        <begin position="114"/>
        <end position="127"/>
    </location>
</feature>
<accession>A0A165E9P8</accession>
<name>A0A165E9P8_9APHY</name>
<protein>
    <submittedName>
        <fullName evidence="2">Uncharacterized protein</fullName>
    </submittedName>
</protein>
<dbReference type="EMBL" id="KV427624">
    <property type="protein sequence ID" value="KZT06543.1"/>
    <property type="molecule type" value="Genomic_DNA"/>
</dbReference>
<evidence type="ECO:0000313" key="3">
    <source>
        <dbReference type="Proteomes" id="UP000076871"/>
    </source>
</evidence>
<organism evidence="2 3">
    <name type="scientific">Laetiporus sulphureus 93-53</name>
    <dbReference type="NCBI Taxonomy" id="1314785"/>
    <lineage>
        <taxon>Eukaryota</taxon>
        <taxon>Fungi</taxon>
        <taxon>Dikarya</taxon>
        <taxon>Basidiomycota</taxon>
        <taxon>Agaricomycotina</taxon>
        <taxon>Agaricomycetes</taxon>
        <taxon>Polyporales</taxon>
        <taxon>Laetiporus</taxon>
    </lineage>
</organism>
<dbReference type="AlphaFoldDB" id="A0A165E9P8"/>
<sequence length="252" mass="28011">MAREHHRQKMEQLHGQLESAMWQSQEAMQKVNWLEPAMDIHKTLTMSFARSVENRNEDSIMACLADIHELFPVDVKGEDGFQPLSTAEIVMSILAEESAVPSSSRDVSLSQRPRPMKHLPRSFHRTVKSQAGPSTMSSKSKSKSKAISSVLFSDSEPAPAMRKGKGKVISSSSSEKEDSDSEKATMSDVIDSFDPHMCFYTFHHSPHFSPNHVQGHTASAPLKRITEEALEHAGACEHLLDLLLTCELELDG</sequence>
<feature type="compositionally biased region" description="Polar residues" evidence="1">
    <location>
        <begin position="101"/>
        <end position="111"/>
    </location>
</feature>